<feature type="domain" description="TfoX N-terminal" evidence="1">
    <location>
        <begin position="15"/>
        <end position="93"/>
    </location>
</feature>
<proteinExistence type="predicted"/>
<dbReference type="EMBL" id="CP049056">
    <property type="protein sequence ID" value="QIE53979.1"/>
    <property type="molecule type" value="Genomic_DNA"/>
</dbReference>
<protein>
    <submittedName>
        <fullName evidence="2">TfoX/Sxy family protein</fullName>
    </submittedName>
</protein>
<dbReference type="Pfam" id="PF04993">
    <property type="entry name" value="TfoX_N"/>
    <property type="match status" value="1"/>
</dbReference>
<evidence type="ECO:0000313" key="2">
    <source>
        <dbReference type="EMBL" id="QIE53979.1"/>
    </source>
</evidence>
<sequence>MAGSGAVYEAISATLGALPGIHEKRMFGGTCFMLEGNMVCGAMKGWAMVRVGKMNEARALAFPGVEHAMPSGRKMAGFVRIHEDAMAEEETVLPALLDMALGFVATLPAK</sequence>
<evidence type="ECO:0000313" key="3">
    <source>
        <dbReference type="Proteomes" id="UP000503336"/>
    </source>
</evidence>
<name>A0A7L5BWL1_9RHOB</name>
<evidence type="ECO:0000259" key="1">
    <source>
        <dbReference type="Pfam" id="PF04993"/>
    </source>
</evidence>
<organism evidence="2 3">
    <name type="scientific">Pikeienuella piscinae</name>
    <dbReference type="NCBI Taxonomy" id="2748098"/>
    <lineage>
        <taxon>Bacteria</taxon>
        <taxon>Pseudomonadati</taxon>
        <taxon>Pseudomonadota</taxon>
        <taxon>Alphaproteobacteria</taxon>
        <taxon>Rhodobacterales</taxon>
        <taxon>Paracoccaceae</taxon>
        <taxon>Pikeienuella</taxon>
    </lineage>
</organism>
<dbReference type="AlphaFoldDB" id="A0A7L5BWL1"/>
<dbReference type="Proteomes" id="UP000503336">
    <property type="component" value="Chromosome"/>
</dbReference>
<dbReference type="Gene3D" id="3.30.1460.30">
    <property type="entry name" value="YgaC/TfoX-N like chaperone"/>
    <property type="match status" value="1"/>
</dbReference>
<dbReference type="RefSeq" id="WP_165093554.1">
    <property type="nucleotide sequence ID" value="NZ_CP049056.1"/>
</dbReference>
<accession>A0A7L5BWL1</accession>
<reference evidence="2 3" key="1">
    <citation type="submission" date="2020-02" db="EMBL/GenBank/DDBJ databases">
        <title>complete genome sequence of Rhodobacteraceae bacterium.</title>
        <authorList>
            <person name="Park J."/>
            <person name="Kim Y.-S."/>
            <person name="Kim K.-H."/>
        </authorList>
    </citation>
    <scope>NUCLEOTIDE SEQUENCE [LARGE SCALE GENOMIC DNA]</scope>
    <source>
        <strain evidence="2 3">RR4-56</strain>
    </source>
</reference>
<dbReference type="SUPFAM" id="SSF159894">
    <property type="entry name" value="YgaC/TfoX-N like"/>
    <property type="match status" value="1"/>
</dbReference>
<dbReference type="InterPro" id="IPR007076">
    <property type="entry name" value="TfoX_N"/>
</dbReference>
<gene>
    <name evidence="2" type="ORF">G5B40_00085</name>
</gene>
<dbReference type="KEGG" id="hdh:G5B40_00085"/>
<keyword evidence="3" id="KW-1185">Reference proteome</keyword>